<dbReference type="AlphaFoldDB" id="A0A0B6Y658"/>
<protein>
    <submittedName>
        <fullName evidence="1">Uncharacterized protein</fullName>
    </submittedName>
</protein>
<name>A0A0B6Y658_9EUPU</name>
<evidence type="ECO:0000313" key="1">
    <source>
        <dbReference type="EMBL" id="CEK51321.1"/>
    </source>
</evidence>
<proteinExistence type="predicted"/>
<accession>A0A0B6Y658</accession>
<sequence>FSKPRKIFLREGRVRPKDLYTKEEFQIMIDSISPPSGKLSRENLMEILESNVEVISQYKTEQIVNMLRNKLHAGTDPRVLENEEKTCQFLMSNLQSLMLDFNQSSLFKAMGRETVLEAYEQGKTILDLCVGCIENVVERLNTVTDPKTKM</sequence>
<feature type="non-terminal residue" evidence="1">
    <location>
        <position position="1"/>
    </location>
</feature>
<gene>
    <name evidence="1" type="primary">ORF13118</name>
</gene>
<feature type="non-terminal residue" evidence="1">
    <location>
        <position position="150"/>
    </location>
</feature>
<organism evidence="1">
    <name type="scientific">Arion vulgaris</name>
    <dbReference type="NCBI Taxonomy" id="1028688"/>
    <lineage>
        <taxon>Eukaryota</taxon>
        <taxon>Metazoa</taxon>
        <taxon>Spiralia</taxon>
        <taxon>Lophotrochozoa</taxon>
        <taxon>Mollusca</taxon>
        <taxon>Gastropoda</taxon>
        <taxon>Heterobranchia</taxon>
        <taxon>Euthyneura</taxon>
        <taxon>Panpulmonata</taxon>
        <taxon>Eupulmonata</taxon>
        <taxon>Stylommatophora</taxon>
        <taxon>Helicina</taxon>
        <taxon>Arionoidea</taxon>
        <taxon>Arionidae</taxon>
        <taxon>Arion</taxon>
    </lineage>
</organism>
<reference evidence="1" key="1">
    <citation type="submission" date="2014-12" db="EMBL/GenBank/DDBJ databases">
        <title>Insight into the proteome of Arion vulgaris.</title>
        <authorList>
            <person name="Aradska J."/>
            <person name="Bulat T."/>
            <person name="Smidak R."/>
            <person name="Sarate P."/>
            <person name="Gangsoo J."/>
            <person name="Sialana F."/>
            <person name="Bilban M."/>
            <person name="Lubec G."/>
        </authorList>
    </citation>
    <scope>NUCLEOTIDE SEQUENCE</scope>
    <source>
        <tissue evidence="1">Skin</tissue>
    </source>
</reference>
<dbReference type="EMBL" id="HACG01004456">
    <property type="protein sequence ID" value="CEK51321.1"/>
    <property type="molecule type" value="Transcribed_RNA"/>
</dbReference>